<protein>
    <submittedName>
        <fullName evidence="6">Flagellar biosynthesis protein FlgL</fullName>
    </submittedName>
</protein>
<comment type="subcellular location">
    <subcellularLocation>
        <location evidence="1">Bacterial flagellum</location>
    </subcellularLocation>
</comment>
<organism evidence="6 7">
    <name type="scientific">Paenibacillus athensensis</name>
    <dbReference type="NCBI Taxonomy" id="1967502"/>
    <lineage>
        <taxon>Bacteria</taxon>
        <taxon>Bacillati</taxon>
        <taxon>Bacillota</taxon>
        <taxon>Bacilli</taxon>
        <taxon>Bacillales</taxon>
        <taxon>Paenibacillaceae</taxon>
        <taxon>Paenibacillus</taxon>
    </lineage>
</organism>
<keyword evidence="7" id="KW-1185">Reference proteome</keyword>
<gene>
    <name evidence="6" type="ORF">B5M42_08460</name>
</gene>
<keyword evidence="6" id="KW-0966">Cell projection</keyword>
<dbReference type="Gene3D" id="1.20.1330.10">
    <property type="entry name" value="f41 fragment of flagellin, N-terminal domain"/>
    <property type="match status" value="1"/>
</dbReference>
<comment type="caution">
    <text evidence="6">The sequence shown here is derived from an EMBL/GenBank/DDBJ whole genome shotgun (WGS) entry which is preliminary data.</text>
</comment>
<dbReference type="PANTHER" id="PTHR42792:SF1">
    <property type="entry name" value="FLAGELLAR HOOK-ASSOCIATED PROTEIN 3"/>
    <property type="match status" value="1"/>
</dbReference>
<keyword evidence="6" id="KW-0282">Flagellum</keyword>
<name>A0A4Y8Q5Q1_9BACL</name>
<dbReference type="PANTHER" id="PTHR42792">
    <property type="entry name" value="FLAGELLIN"/>
    <property type="match status" value="1"/>
</dbReference>
<dbReference type="Proteomes" id="UP000298246">
    <property type="component" value="Unassembled WGS sequence"/>
</dbReference>
<dbReference type="Pfam" id="PF00700">
    <property type="entry name" value="Flagellin_C"/>
    <property type="match status" value="1"/>
</dbReference>
<keyword evidence="3" id="KW-0975">Bacterial flagellum</keyword>
<dbReference type="Pfam" id="PF00669">
    <property type="entry name" value="Flagellin_N"/>
    <property type="match status" value="1"/>
</dbReference>
<dbReference type="PRINTS" id="PR00207">
    <property type="entry name" value="FLAGELLIN"/>
</dbReference>
<dbReference type="GO" id="GO:0005198">
    <property type="term" value="F:structural molecule activity"/>
    <property type="evidence" value="ECO:0007669"/>
    <property type="project" value="InterPro"/>
</dbReference>
<dbReference type="EMBL" id="MYFO01000008">
    <property type="protein sequence ID" value="TFE88932.1"/>
    <property type="molecule type" value="Genomic_DNA"/>
</dbReference>
<dbReference type="NCBIfam" id="TIGR02550">
    <property type="entry name" value="flagell_flgL"/>
    <property type="match status" value="1"/>
</dbReference>
<evidence type="ECO:0000259" key="4">
    <source>
        <dbReference type="Pfam" id="PF00669"/>
    </source>
</evidence>
<reference evidence="6 7" key="1">
    <citation type="submission" date="2017-03" db="EMBL/GenBank/DDBJ databases">
        <title>Isolation of Levoglucosan Utilizing Bacteria.</title>
        <authorList>
            <person name="Arya A.S."/>
        </authorList>
    </citation>
    <scope>NUCLEOTIDE SEQUENCE [LARGE SCALE GENOMIC DNA]</scope>
    <source>
        <strain evidence="6 7">MEC069</strain>
    </source>
</reference>
<dbReference type="OrthoDB" id="9758307at2"/>
<evidence type="ECO:0000313" key="6">
    <source>
        <dbReference type="EMBL" id="TFE88932.1"/>
    </source>
</evidence>
<dbReference type="SUPFAM" id="SSF64518">
    <property type="entry name" value="Phase 1 flagellin"/>
    <property type="match status" value="1"/>
</dbReference>
<dbReference type="GO" id="GO:0071973">
    <property type="term" value="P:bacterial-type flagellum-dependent cell motility"/>
    <property type="evidence" value="ECO:0007669"/>
    <property type="project" value="InterPro"/>
</dbReference>
<sequence>MSNRVTQGMLNTQLLRNLNANLTRMNTNQDQLSTGRRINKPSDDPVGISFAMRYRSELAANDQYQRNVDATVSFLDYTDTMLDQMGQVMQRARELAVEGANGTNSEESLNAMKTEIDQLYNQLTNIGNSKFNGKYVFNGQVTDQAPFPNPDDAANAVTDNGEIKFEIGAGVQIAMNKTATDIFGASGNQDNAFQILKDLSASLGSGNQTGIQKSIELMDKRLFNLLAARSDVGAKTNRIQLAEDRLKDISINLQSLQSKTEDADMSLVITNLKMDENVYQASLSAGSKLIQPSLVDFLR</sequence>
<comment type="similarity">
    <text evidence="2">Belongs to the bacterial flagellin family.</text>
</comment>
<evidence type="ECO:0000256" key="3">
    <source>
        <dbReference type="ARBA" id="ARBA00023143"/>
    </source>
</evidence>
<feature type="domain" description="Flagellin N-terminal" evidence="4">
    <location>
        <begin position="9"/>
        <end position="142"/>
    </location>
</feature>
<keyword evidence="6" id="KW-0969">Cilium</keyword>
<dbReference type="InterPro" id="IPR001492">
    <property type="entry name" value="Flagellin"/>
</dbReference>
<dbReference type="InterPro" id="IPR013384">
    <property type="entry name" value="Flagell_FlgL"/>
</dbReference>
<accession>A0A4Y8Q5Q1</accession>
<evidence type="ECO:0000313" key="7">
    <source>
        <dbReference type="Proteomes" id="UP000298246"/>
    </source>
</evidence>
<evidence type="ECO:0000259" key="5">
    <source>
        <dbReference type="Pfam" id="PF00700"/>
    </source>
</evidence>
<dbReference type="InterPro" id="IPR001029">
    <property type="entry name" value="Flagellin_N"/>
</dbReference>
<evidence type="ECO:0000256" key="2">
    <source>
        <dbReference type="ARBA" id="ARBA00005709"/>
    </source>
</evidence>
<dbReference type="AlphaFoldDB" id="A0A4Y8Q5Q1"/>
<dbReference type="RefSeq" id="WP_134751714.1">
    <property type="nucleotide sequence ID" value="NZ_MYFO02000011.1"/>
</dbReference>
<dbReference type="GO" id="GO:0009424">
    <property type="term" value="C:bacterial-type flagellum hook"/>
    <property type="evidence" value="ECO:0007669"/>
    <property type="project" value="InterPro"/>
</dbReference>
<feature type="domain" description="Flagellin C-terminal" evidence="5">
    <location>
        <begin position="216"/>
        <end position="298"/>
    </location>
</feature>
<evidence type="ECO:0000256" key="1">
    <source>
        <dbReference type="ARBA" id="ARBA00004365"/>
    </source>
</evidence>
<dbReference type="InterPro" id="IPR046358">
    <property type="entry name" value="Flagellin_C"/>
</dbReference>
<proteinExistence type="inferred from homology"/>